<dbReference type="RefSeq" id="WP_340603226.1">
    <property type="nucleotide sequence ID" value="NZ_JBBMXV010000002.1"/>
</dbReference>
<organism evidence="7 8">
    <name type="scientific">Halalkalicoccus tibetensis</name>
    <dbReference type="NCBI Taxonomy" id="175632"/>
    <lineage>
        <taxon>Archaea</taxon>
        <taxon>Methanobacteriati</taxon>
        <taxon>Methanobacteriota</taxon>
        <taxon>Stenosarchaea group</taxon>
        <taxon>Halobacteria</taxon>
        <taxon>Halobacteriales</taxon>
        <taxon>Halococcaceae</taxon>
        <taxon>Halalkalicoccus</taxon>
    </lineage>
</organism>
<keyword evidence="3" id="KW-1003">Cell membrane</keyword>
<dbReference type="InterPro" id="IPR051612">
    <property type="entry name" value="Teichoic_Acid_Biosynth"/>
</dbReference>
<dbReference type="SUPFAM" id="SSF53756">
    <property type="entry name" value="UDP-Glycosyltransferase/glycogen phosphorylase"/>
    <property type="match status" value="1"/>
</dbReference>
<dbReference type="Gene3D" id="3.40.50.12580">
    <property type="match status" value="1"/>
</dbReference>
<evidence type="ECO:0000256" key="4">
    <source>
        <dbReference type="ARBA" id="ARBA00022679"/>
    </source>
</evidence>
<dbReference type="EMBL" id="JBHSXQ010000002">
    <property type="protein sequence ID" value="MFC6904711.1"/>
    <property type="molecule type" value="Genomic_DNA"/>
</dbReference>
<reference evidence="7 8" key="1">
    <citation type="journal article" date="2019" name="Int. J. Syst. Evol. Microbiol.">
        <title>The Global Catalogue of Microorganisms (GCM) 10K type strain sequencing project: providing services to taxonomists for standard genome sequencing and annotation.</title>
        <authorList>
            <consortium name="The Broad Institute Genomics Platform"/>
            <consortium name="The Broad Institute Genome Sequencing Center for Infectious Disease"/>
            <person name="Wu L."/>
            <person name="Ma J."/>
        </authorList>
    </citation>
    <scope>NUCLEOTIDE SEQUENCE [LARGE SCALE GENOMIC DNA]</scope>
    <source>
        <strain evidence="7 8">CGMCC 1.3240</strain>
    </source>
</reference>
<comment type="similarity">
    <text evidence="2">Belongs to the CDP-glycerol glycerophosphotransferase family.</text>
</comment>
<comment type="subcellular location">
    <subcellularLocation>
        <location evidence="1">Cell membrane</location>
        <topology evidence="1">Peripheral membrane protein</topology>
    </subcellularLocation>
</comment>
<dbReference type="InterPro" id="IPR007554">
    <property type="entry name" value="Glycerophosphate_synth"/>
</dbReference>
<keyword evidence="5" id="KW-0777">Teichoic acid biosynthesis</keyword>
<evidence type="ECO:0000256" key="6">
    <source>
        <dbReference type="ARBA" id="ARBA00023136"/>
    </source>
</evidence>
<dbReference type="AlphaFoldDB" id="A0ABD5V4I2"/>
<evidence type="ECO:0000313" key="8">
    <source>
        <dbReference type="Proteomes" id="UP001596312"/>
    </source>
</evidence>
<accession>A0ABD5V4I2</accession>
<dbReference type="GO" id="GO:0016740">
    <property type="term" value="F:transferase activity"/>
    <property type="evidence" value="ECO:0007669"/>
    <property type="project" value="UniProtKB-KW"/>
</dbReference>
<gene>
    <name evidence="7" type="ORF">ACFQGH_05805</name>
</gene>
<dbReference type="PANTHER" id="PTHR37316:SF3">
    <property type="entry name" value="TEICHOIC ACID GLYCEROL-PHOSPHATE TRANSFERASE"/>
    <property type="match status" value="1"/>
</dbReference>
<protein>
    <submittedName>
        <fullName evidence="7">CDP-glycerol glycerophosphotransferase family protein</fullName>
    </submittedName>
</protein>
<keyword evidence="6" id="KW-0472">Membrane</keyword>
<evidence type="ECO:0000256" key="3">
    <source>
        <dbReference type="ARBA" id="ARBA00022475"/>
    </source>
</evidence>
<evidence type="ECO:0000256" key="5">
    <source>
        <dbReference type="ARBA" id="ARBA00022944"/>
    </source>
</evidence>
<evidence type="ECO:0000256" key="2">
    <source>
        <dbReference type="ARBA" id="ARBA00010488"/>
    </source>
</evidence>
<sequence length="418" mass="46850">MRNASLRTHLSHALLVIGCLLHWVVARLSELWGRDPSLWVFGARSGEAFADNAKYLYLHVASTHPEIRPVWLSKDRAAVRDLRERGYEAHHVHSPRGVYLNLRAGAVLVTHGLRDVNLWCSGGAKAVMLWHGTALKHVSWDAHFPDEPLPVRLAHGYTHRTLDLVTVTAESMVPVFASAFRIDPARIVATGYPRNDALFEPTPGAEIGIDQSVHRRVERLAAEHTVLLYLPTFRDSSESTALDVLDLPALGGLLERHDAYLLVKSHPNEAIDPDAVPSERVVPLPETADSHLLLPYADALISDYSSVVFDYLLLDRPVVFYAHDLEEYRDERGFYFEYEDVTPGPVARSSPAFLRSIERVLAGADPYADERARVRERFCHTDENRSEAVYEAAWRLLPPAPSKPADSSLASRLQRFGD</sequence>
<evidence type="ECO:0000256" key="1">
    <source>
        <dbReference type="ARBA" id="ARBA00004202"/>
    </source>
</evidence>
<dbReference type="GO" id="GO:0005886">
    <property type="term" value="C:plasma membrane"/>
    <property type="evidence" value="ECO:0007669"/>
    <property type="project" value="UniProtKB-SubCell"/>
</dbReference>
<dbReference type="InterPro" id="IPR043149">
    <property type="entry name" value="TagF_N"/>
</dbReference>
<dbReference type="Proteomes" id="UP001596312">
    <property type="component" value="Unassembled WGS sequence"/>
</dbReference>
<dbReference type="InterPro" id="IPR043148">
    <property type="entry name" value="TagF_C"/>
</dbReference>
<dbReference type="PANTHER" id="PTHR37316">
    <property type="entry name" value="TEICHOIC ACID GLYCEROL-PHOSPHATE PRIMASE"/>
    <property type="match status" value="1"/>
</dbReference>
<name>A0ABD5V4I2_9EURY</name>
<proteinExistence type="inferred from homology"/>
<dbReference type="Gene3D" id="3.40.50.11820">
    <property type="match status" value="1"/>
</dbReference>
<dbReference type="PROSITE" id="PS51257">
    <property type="entry name" value="PROKAR_LIPOPROTEIN"/>
    <property type="match status" value="1"/>
</dbReference>
<dbReference type="Pfam" id="PF04464">
    <property type="entry name" value="Glyphos_transf"/>
    <property type="match status" value="1"/>
</dbReference>
<comment type="caution">
    <text evidence="7">The sequence shown here is derived from an EMBL/GenBank/DDBJ whole genome shotgun (WGS) entry which is preliminary data.</text>
</comment>
<keyword evidence="8" id="KW-1185">Reference proteome</keyword>
<evidence type="ECO:0000313" key="7">
    <source>
        <dbReference type="EMBL" id="MFC6904711.1"/>
    </source>
</evidence>
<keyword evidence="4" id="KW-0808">Transferase</keyword>